<sequence>MGIITVRKELGGQGHMASIDSKLRSTNTPRLSSIMYLRAWELGNWGTWEFEDLGIWELENLRTGELENWGT</sequence>
<accession>W9CXL9</accession>
<dbReference type="Proteomes" id="UP000019487">
    <property type="component" value="Unassembled WGS sequence"/>
</dbReference>
<protein>
    <submittedName>
        <fullName evidence="1">Uncharacterized protein</fullName>
    </submittedName>
</protein>
<organism evidence="1 2">
    <name type="scientific">Sclerotinia borealis (strain F-4128)</name>
    <dbReference type="NCBI Taxonomy" id="1432307"/>
    <lineage>
        <taxon>Eukaryota</taxon>
        <taxon>Fungi</taxon>
        <taxon>Dikarya</taxon>
        <taxon>Ascomycota</taxon>
        <taxon>Pezizomycotina</taxon>
        <taxon>Leotiomycetes</taxon>
        <taxon>Helotiales</taxon>
        <taxon>Sclerotiniaceae</taxon>
        <taxon>Sclerotinia</taxon>
    </lineage>
</organism>
<dbReference type="AlphaFoldDB" id="W9CXL9"/>
<dbReference type="EMBL" id="AYSA01000007">
    <property type="protein sequence ID" value="ESZ99360.1"/>
    <property type="molecule type" value="Genomic_DNA"/>
</dbReference>
<gene>
    <name evidence="1" type="ORF">SBOR_0230</name>
</gene>
<dbReference type="HOGENOM" id="CLU_2741491_0_0_1"/>
<name>W9CXL9_SCLBF</name>
<reference evidence="1 2" key="1">
    <citation type="journal article" date="2014" name="Genome Announc.">
        <title>Draft genome sequence of Sclerotinia borealis, a psychrophilic plant pathogenic fungus.</title>
        <authorList>
            <person name="Mardanov A.V."/>
            <person name="Beletsky A.V."/>
            <person name="Kadnikov V.V."/>
            <person name="Ignatov A.N."/>
            <person name="Ravin N.V."/>
        </authorList>
    </citation>
    <scope>NUCLEOTIDE SEQUENCE [LARGE SCALE GENOMIC DNA]</scope>
    <source>
        <strain evidence="2">F-4157</strain>
    </source>
</reference>
<comment type="caution">
    <text evidence="1">The sequence shown here is derived from an EMBL/GenBank/DDBJ whole genome shotgun (WGS) entry which is preliminary data.</text>
</comment>
<evidence type="ECO:0000313" key="1">
    <source>
        <dbReference type="EMBL" id="ESZ99360.1"/>
    </source>
</evidence>
<evidence type="ECO:0000313" key="2">
    <source>
        <dbReference type="Proteomes" id="UP000019487"/>
    </source>
</evidence>
<proteinExistence type="predicted"/>
<keyword evidence="2" id="KW-1185">Reference proteome</keyword>